<dbReference type="CDD" id="cd09112">
    <property type="entry name" value="PLDc_CLS_2"/>
    <property type="match status" value="1"/>
</dbReference>
<keyword evidence="6" id="KW-0677">Repeat</keyword>
<dbReference type="SMART" id="SM00155">
    <property type="entry name" value="PLDc"/>
    <property type="match status" value="2"/>
</dbReference>
<feature type="active site" evidence="12">
    <location>
        <position position="216"/>
    </location>
</feature>
<comment type="function">
    <text evidence="12">Catalyzes the reversible phosphatidyl group transfer from one phosphatidylglycerol molecule to another to form cardiolipin (CL) (diphosphatidylglycerol) and glycerol.</text>
</comment>
<dbReference type="NCBIfam" id="TIGR04265">
    <property type="entry name" value="bac_cardiolipin"/>
    <property type="match status" value="1"/>
</dbReference>
<dbReference type="Pfam" id="PF13396">
    <property type="entry name" value="PLDc_N"/>
    <property type="match status" value="1"/>
</dbReference>
<feature type="active site" evidence="12">
    <location>
        <position position="221"/>
    </location>
</feature>
<dbReference type="KEGG" id="scn:Solca_1488"/>
<keyword evidence="2 12" id="KW-1003">Cell membrane</keyword>
<dbReference type="InterPro" id="IPR025202">
    <property type="entry name" value="PLD-like_dom"/>
</dbReference>
<comment type="catalytic activity">
    <reaction evidence="12">
        <text>2 a 1,2-diacyl-sn-glycero-3-phospho-(1'-sn-glycerol) = a cardiolipin + glycerol</text>
        <dbReference type="Rhea" id="RHEA:31451"/>
        <dbReference type="ChEBI" id="CHEBI:17754"/>
        <dbReference type="ChEBI" id="CHEBI:62237"/>
        <dbReference type="ChEBI" id="CHEBI:64716"/>
    </reaction>
</comment>
<dbReference type="HOGENOM" id="CLU_038053_1_2_10"/>
<sequence length="475" mass="54257">MTLYVLLIITVIIKIVMDNKTPAKSLGYLLIVVLIPVAGVIIYLFFGLNFRKKKLYTKKIEQDEAMFSATKQQKVLDSESFLKKNKDLLKGKEPIVKFLLNKVLSPLYPVEKIKLLINGNEKFEMLLAELEQAKNHIHLEYYIYEDDVIGNRIKDILIRKIKEGVRVRFIYDAFGSHAIKKQLEKELQEAGIEIYPFYSIKFFLLSNRIYYRNHRKIIVIDGNIGFVGGINVGDRYLNNGKPKELFWRDTHLMMMGGAVAGLQSTFIADWNFCSGSKLKITKELFPHMKDCQYDALVQIAVSGPDSPIANIMFSYFAAINSALEKLYITTPYFIPNESILDAIKRSALSGVDVRLLVPGEGDSKFVNAASCSYYEELLSTGVRIFRYQKGFVHAKTITVDDNLSIIGTANMDIRSFHLNFEVNAMVYDKRLNQELNTAFINDIKQSKELKLDVWSKRNQLKKFGDASARLVSSLL</sequence>
<evidence type="ECO:0000256" key="6">
    <source>
        <dbReference type="ARBA" id="ARBA00022737"/>
    </source>
</evidence>
<feature type="active site" evidence="12">
    <location>
        <position position="395"/>
    </location>
</feature>
<dbReference type="Pfam" id="PF13091">
    <property type="entry name" value="PLDc_2"/>
    <property type="match status" value="2"/>
</dbReference>
<evidence type="ECO:0000256" key="13">
    <source>
        <dbReference type="NCBIfam" id="TIGR04265"/>
    </source>
</evidence>
<evidence type="ECO:0000256" key="12">
    <source>
        <dbReference type="HAMAP-Rule" id="MF_01916"/>
    </source>
</evidence>
<proteinExistence type="inferred from homology"/>
<keyword evidence="7 12" id="KW-1133">Transmembrane helix</keyword>
<dbReference type="EC" id="2.7.8.-" evidence="12 13"/>
<keyword evidence="8 12" id="KW-0443">Lipid metabolism</keyword>
<keyword evidence="11 12" id="KW-1208">Phospholipid metabolism</keyword>
<evidence type="ECO:0000256" key="5">
    <source>
        <dbReference type="ARBA" id="ARBA00022692"/>
    </source>
</evidence>
<dbReference type="eggNOG" id="COG1502">
    <property type="taxonomic scope" value="Bacteria"/>
</dbReference>
<dbReference type="PROSITE" id="PS50035">
    <property type="entry name" value="PLD"/>
    <property type="match status" value="2"/>
</dbReference>
<comment type="similarity">
    <text evidence="12">Belongs to the phospholipase D family. Cardiolipin synthase subfamily.</text>
</comment>
<evidence type="ECO:0000256" key="2">
    <source>
        <dbReference type="ARBA" id="ARBA00022475"/>
    </source>
</evidence>
<keyword evidence="4 12" id="KW-0808">Transferase</keyword>
<dbReference type="InterPro" id="IPR027379">
    <property type="entry name" value="CLS_N"/>
</dbReference>
<keyword evidence="9 12" id="KW-0472">Membrane</keyword>
<comment type="caution">
    <text evidence="12">Lacks conserved residue(s) required for the propagation of feature annotation.</text>
</comment>
<feature type="active site" evidence="12">
    <location>
        <position position="393"/>
    </location>
</feature>
<dbReference type="GO" id="GO:0008808">
    <property type="term" value="F:cardiolipin synthase activity"/>
    <property type="evidence" value="ECO:0007669"/>
    <property type="project" value="UniProtKB-UniRule"/>
</dbReference>
<evidence type="ECO:0000256" key="8">
    <source>
        <dbReference type="ARBA" id="ARBA00023098"/>
    </source>
</evidence>
<dbReference type="SUPFAM" id="SSF56024">
    <property type="entry name" value="Phospholipase D/nuclease"/>
    <property type="match status" value="2"/>
</dbReference>
<keyword evidence="16" id="KW-1185">Reference proteome</keyword>
<dbReference type="InterPro" id="IPR030874">
    <property type="entry name" value="Cardiolipin_synth_Firmi"/>
</dbReference>
<evidence type="ECO:0000256" key="3">
    <source>
        <dbReference type="ARBA" id="ARBA00022516"/>
    </source>
</evidence>
<dbReference type="HAMAP" id="MF_01916">
    <property type="entry name" value="Cardiolipin_synth_Cls"/>
    <property type="match status" value="1"/>
</dbReference>
<evidence type="ECO:0000256" key="11">
    <source>
        <dbReference type="ARBA" id="ARBA00023264"/>
    </source>
</evidence>
<feature type="domain" description="PLD phosphodiesterase" evidence="14">
    <location>
        <begin position="388"/>
        <end position="415"/>
    </location>
</feature>
<evidence type="ECO:0000256" key="9">
    <source>
        <dbReference type="ARBA" id="ARBA00023136"/>
    </source>
</evidence>
<dbReference type="Proteomes" id="UP000007590">
    <property type="component" value="Chromosome"/>
</dbReference>
<keyword evidence="3 12" id="KW-0444">Lipid biosynthesis</keyword>
<dbReference type="PANTHER" id="PTHR21248">
    <property type="entry name" value="CARDIOLIPIN SYNTHASE"/>
    <property type="match status" value="1"/>
</dbReference>
<dbReference type="GO" id="GO:0005886">
    <property type="term" value="C:plasma membrane"/>
    <property type="evidence" value="ECO:0007669"/>
    <property type="project" value="UniProtKB-SubCell"/>
</dbReference>
<keyword evidence="12" id="KW-0997">Cell inner membrane</keyword>
<keyword evidence="10 12" id="KW-0594">Phospholipid biosynthesis</keyword>
<dbReference type="PANTHER" id="PTHR21248:SF22">
    <property type="entry name" value="PHOSPHOLIPASE D"/>
    <property type="match status" value="1"/>
</dbReference>
<evidence type="ECO:0000256" key="10">
    <source>
        <dbReference type="ARBA" id="ARBA00023209"/>
    </source>
</evidence>
<evidence type="ECO:0000313" key="15">
    <source>
        <dbReference type="EMBL" id="AFD06565.1"/>
    </source>
</evidence>
<feature type="active site" evidence="12">
    <location>
        <position position="400"/>
    </location>
</feature>
<evidence type="ECO:0000256" key="7">
    <source>
        <dbReference type="ARBA" id="ARBA00022989"/>
    </source>
</evidence>
<reference evidence="15" key="1">
    <citation type="submission" date="2012-02" db="EMBL/GenBank/DDBJ databases">
        <title>The complete genome of Solitalea canadensis DSM 3403.</title>
        <authorList>
            <consortium name="US DOE Joint Genome Institute (JGI-PGF)"/>
            <person name="Lucas S."/>
            <person name="Copeland A."/>
            <person name="Lapidus A."/>
            <person name="Glavina del Rio T."/>
            <person name="Dalin E."/>
            <person name="Tice H."/>
            <person name="Bruce D."/>
            <person name="Goodwin L."/>
            <person name="Pitluck S."/>
            <person name="Peters L."/>
            <person name="Ovchinnikova G."/>
            <person name="Lu M."/>
            <person name="Kyrpides N."/>
            <person name="Mavromatis K."/>
            <person name="Ivanova N."/>
            <person name="Brettin T."/>
            <person name="Detter J.C."/>
            <person name="Han C."/>
            <person name="Larimer F."/>
            <person name="Land M."/>
            <person name="Hauser L."/>
            <person name="Markowitz V."/>
            <person name="Cheng J.-F."/>
            <person name="Hugenholtz P."/>
            <person name="Woyke T."/>
            <person name="Wu D."/>
            <person name="Spring S."/>
            <person name="Schroeder M."/>
            <person name="Kopitz M."/>
            <person name="Brambilla E."/>
            <person name="Klenk H.-P."/>
            <person name="Eisen J.A."/>
        </authorList>
    </citation>
    <scope>NUCLEOTIDE SEQUENCE</scope>
    <source>
        <strain evidence="15">DSM 3403</strain>
    </source>
</reference>
<dbReference type="InterPro" id="IPR022924">
    <property type="entry name" value="Cardiolipin_synthase"/>
</dbReference>
<organism evidence="15 16">
    <name type="scientific">Solitalea canadensis (strain ATCC 29591 / DSM 3403 / JCM 21819 / LMG 8368 / NBRC 15130 / NCIMB 12057 / USAM 9D)</name>
    <name type="common">Flexibacter canadensis</name>
    <dbReference type="NCBI Taxonomy" id="929556"/>
    <lineage>
        <taxon>Bacteria</taxon>
        <taxon>Pseudomonadati</taxon>
        <taxon>Bacteroidota</taxon>
        <taxon>Sphingobacteriia</taxon>
        <taxon>Sphingobacteriales</taxon>
        <taxon>Sphingobacteriaceae</taxon>
        <taxon>Solitalea</taxon>
    </lineage>
</organism>
<dbReference type="AlphaFoldDB" id="H8KQE9"/>
<evidence type="ECO:0000259" key="14">
    <source>
        <dbReference type="PROSITE" id="PS50035"/>
    </source>
</evidence>
<feature type="active site" evidence="12">
    <location>
        <position position="214"/>
    </location>
</feature>
<dbReference type="CDD" id="cd09110">
    <property type="entry name" value="PLDc_CLS_1"/>
    <property type="match status" value="1"/>
</dbReference>
<dbReference type="Gene3D" id="3.30.870.10">
    <property type="entry name" value="Endonuclease Chain A"/>
    <property type="match status" value="2"/>
</dbReference>
<dbReference type="InterPro" id="IPR001736">
    <property type="entry name" value="PLipase_D/transphosphatidylase"/>
</dbReference>
<feature type="domain" description="PLD phosphodiesterase" evidence="14">
    <location>
        <begin position="209"/>
        <end position="236"/>
    </location>
</feature>
<dbReference type="STRING" id="929556.Solca_1488"/>
<evidence type="ECO:0000313" key="16">
    <source>
        <dbReference type="Proteomes" id="UP000007590"/>
    </source>
</evidence>
<gene>
    <name evidence="15" type="ordered locus">Solca_1488</name>
</gene>
<dbReference type="FunFam" id="3.30.870.10:FF:000014">
    <property type="entry name" value="Cardiolipin synthase"/>
    <property type="match status" value="1"/>
</dbReference>
<feature type="transmembrane region" description="Helical" evidence="12">
    <location>
        <begin position="28"/>
        <end position="50"/>
    </location>
</feature>
<evidence type="ECO:0000256" key="4">
    <source>
        <dbReference type="ARBA" id="ARBA00022679"/>
    </source>
</evidence>
<accession>H8KQE9</accession>
<dbReference type="EMBL" id="CP003349">
    <property type="protein sequence ID" value="AFD06565.1"/>
    <property type="molecule type" value="Genomic_DNA"/>
</dbReference>
<evidence type="ECO:0000256" key="1">
    <source>
        <dbReference type="ARBA" id="ARBA00004651"/>
    </source>
</evidence>
<name>H8KQE9_SOLCM</name>
<comment type="subcellular location">
    <subcellularLocation>
        <location evidence="12">Cell inner membrane</location>
        <topology evidence="12">Multi-pass membrane protein</topology>
    </subcellularLocation>
    <subcellularLocation>
        <location evidence="1">Cell membrane</location>
        <topology evidence="1">Multi-pass membrane protein</topology>
    </subcellularLocation>
</comment>
<dbReference type="GO" id="GO:0032049">
    <property type="term" value="P:cardiolipin biosynthetic process"/>
    <property type="evidence" value="ECO:0007669"/>
    <property type="project" value="UniProtKB-UniRule"/>
</dbReference>
<protein>
    <recommendedName>
        <fullName evidence="12 13">Cardiolipin synthase</fullName>
        <shortName evidence="12">CL synthase</shortName>
        <ecNumber evidence="12 13">2.7.8.-</ecNumber>
    </recommendedName>
</protein>
<keyword evidence="5 12" id="KW-0812">Transmembrane</keyword>